<dbReference type="KEGG" id="ccp:CHC_T00005131001"/>
<dbReference type="SUPFAM" id="SSF52821">
    <property type="entry name" value="Rhodanese/Cell cycle control phosphatase"/>
    <property type="match status" value="1"/>
</dbReference>
<dbReference type="Proteomes" id="UP000012073">
    <property type="component" value="Unassembled WGS sequence"/>
</dbReference>
<accession>R7QHD8</accession>
<dbReference type="GeneID" id="17324694"/>
<dbReference type="OrthoDB" id="4074at2759"/>
<name>R7QHD8_CHOCR</name>
<dbReference type="CDD" id="cd02440">
    <property type="entry name" value="AdoMet_MTases"/>
    <property type="match status" value="1"/>
</dbReference>
<dbReference type="Pfam" id="PF00581">
    <property type="entry name" value="Rhodanese"/>
    <property type="match status" value="1"/>
</dbReference>
<dbReference type="InterPro" id="IPR015985">
    <property type="entry name" value="TehB-like_dom"/>
</dbReference>
<sequence>MEWVSEFRDASNCNALPLLDLRPADAFSAWHVVNATHFDGVDGPDGLLSRLNELPPPSKKERIGVLASSPEQACQAAAGLEARGHQCPVSLEESLLRTLPSATGRKSRALWSPAPVLVEELPRVLASIGDVRTALDVGSGSGRDSAYLAAAGFRVTAVDRDRALLAMAERFGNREAKEGGSVCTVVRTLGAHLSEDREWLRKNRSKLLLVVRFLRRGVLELLHEAVAEGGFAIYEHFLKGCEKFGGPKKDSQMLTPGELRNVFSEQRGFQVLRESEETISDGRPVTRFVAYRARRTSKT</sequence>
<dbReference type="RefSeq" id="XP_005716992.1">
    <property type="nucleotide sequence ID" value="XM_005716935.1"/>
</dbReference>
<feature type="domain" description="Rhodanese" evidence="1">
    <location>
        <begin position="12"/>
        <end position="88"/>
    </location>
</feature>
<dbReference type="EMBL" id="HG001818">
    <property type="protein sequence ID" value="CDF37173.1"/>
    <property type="molecule type" value="Genomic_DNA"/>
</dbReference>
<dbReference type="SUPFAM" id="SSF53335">
    <property type="entry name" value="S-adenosyl-L-methionine-dependent methyltransferases"/>
    <property type="match status" value="1"/>
</dbReference>
<protein>
    <recommendedName>
        <fullName evidence="1">Rhodanese domain-containing protein</fullName>
    </recommendedName>
</protein>
<organism evidence="2 3">
    <name type="scientific">Chondrus crispus</name>
    <name type="common">Carrageen Irish moss</name>
    <name type="synonym">Polymorpha crispa</name>
    <dbReference type="NCBI Taxonomy" id="2769"/>
    <lineage>
        <taxon>Eukaryota</taxon>
        <taxon>Rhodophyta</taxon>
        <taxon>Florideophyceae</taxon>
        <taxon>Rhodymeniophycidae</taxon>
        <taxon>Gigartinales</taxon>
        <taxon>Gigartinaceae</taxon>
        <taxon>Chondrus</taxon>
    </lineage>
</organism>
<dbReference type="OMA" id="FCASAQD"/>
<evidence type="ECO:0000313" key="2">
    <source>
        <dbReference type="EMBL" id="CDF37173.1"/>
    </source>
</evidence>
<dbReference type="InterPro" id="IPR036873">
    <property type="entry name" value="Rhodanese-like_dom_sf"/>
</dbReference>
<proteinExistence type="predicted"/>
<dbReference type="InterPro" id="IPR029063">
    <property type="entry name" value="SAM-dependent_MTases_sf"/>
</dbReference>
<keyword evidence="3" id="KW-1185">Reference proteome</keyword>
<reference evidence="3" key="1">
    <citation type="journal article" date="2013" name="Proc. Natl. Acad. Sci. U.S.A.">
        <title>Genome structure and metabolic features in the red seaweed Chondrus crispus shed light on evolution of the Archaeplastida.</title>
        <authorList>
            <person name="Collen J."/>
            <person name="Porcel B."/>
            <person name="Carre W."/>
            <person name="Ball S.G."/>
            <person name="Chaparro C."/>
            <person name="Tonon T."/>
            <person name="Barbeyron T."/>
            <person name="Michel G."/>
            <person name="Noel B."/>
            <person name="Valentin K."/>
            <person name="Elias M."/>
            <person name="Artiguenave F."/>
            <person name="Arun A."/>
            <person name="Aury J.M."/>
            <person name="Barbosa-Neto J.F."/>
            <person name="Bothwell J.H."/>
            <person name="Bouget F.Y."/>
            <person name="Brillet L."/>
            <person name="Cabello-Hurtado F."/>
            <person name="Capella-Gutierrez S."/>
            <person name="Charrier B."/>
            <person name="Cladiere L."/>
            <person name="Cock J.M."/>
            <person name="Coelho S.M."/>
            <person name="Colleoni C."/>
            <person name="Czjzek M."/>
            <person name="Da Silva C."/>
            <person name="Delage L."/>
            <person name="Denoeud F."/>
            <person name="Deschamps P."/>
            <person name="Dittami S.M."/>
            <person name="Gabaldon T."/>
            <person name="Gachon C.M."/>
            <person name="Groisillier A."/>
            <person name="Herve C."/>
            <person name="Jabbari K."/>
            <person name="Katinka M."/>
            <person name="Kloareg B."/>
            <person name="Kowalczyk N."/>
            <person name="Labadie K."/>
            <person name="Leblanc C."/>
            <person name="Lopez P.J."/>
            <person name="McLachlan D.H."/>
            <person name="Meslet-Cladiere L."/>
            <person name="Moustafa A."/>
            <person name="Nehr Z."/>
            <person name="Nyvall Collen P."/>
            <person name="Panaud O."/>
            <person name="Partensky F."/>
            <person name="Poulain J."/>
            <person name="Rensing S.A."/>
            <person name="Rousvoal S."/>
            <person name="Samson G."/>
            <person name="Symeonidi A."/>
            <person name="Weissenbach J."/>
            <person name="Zambounis A."/>
            <person name="Wincker P."/>
            <person name="Boyen C."/>
        </authorList>
    </citation>
    <scope>NUCLEOTIDE SEQUENCE [LARGE SCALE GENOMIC DNA]</scope>
    <source>
        <strain evidence="3">cv. Stackhouse</strain>
    </source>
</reference>
<dbReference type="PROSITE" id="PS50206">
    <property type="entry name" value="RHODANESE_3"/>
    <property type="match status" value="1"/>
</dbReference>
<gene>
    <name evidence="2" type="ORF">CHC_T00005131001</name>
</gene>
<dbReference type="AlphaFoldDB" id="R7QHD8"/>
<dbReference type="Gramene" id="CDF37173">
    <property type="protein sequence ID" value="CDF37173"/>
    <property type="gene ID" value="CHC_T00005131001"/>
</dbReference>
<dbReference type="PhylomeDB" id="R7QHD8"/>
<evidence type="ECO:0000259" key="1">
    <source>
        <dbReference type="PROSITE" id="PS50206"/>
    </source>
</evidence>
<dbReference type="Pfam" id="PF03848">
    <property type="entry name" value="TehB"/>
    <property type="match status" value="1"/>
</dbReference>
<dbReference type="Gene3D" id="3.40.50.150">
    <property type="entry name" value="Vaccinia Virus protein VP39"/>
    <property type="match status" value="1"/>
</dbReference>
<dbReference type="InterPro" id="IPR001763">
    <property type="entry name" value="Rhodanese-like_dom"/>
</dbReference>
<evidence type="ECO:0000313" key="3">
    <source>
        <dbReference type="Proteomes" id="UP000012073"/>
    </source>
</evidence>
<dbReference type="Gene3D" id="3.40.250.10">
    <property type="entry name" value="Rhodanese-like domain"/>
    <property type="match status" value="1"/>
</dbReference>